<feature type="binding site" evidence="9">
    <location>
        <position position="128"/>
    </location>
    <ligand>
        <name>4-amino-2-methyl-5-(diphosphooxymethyl)pyrimidine</name>
        <dbReference type="ChEBI" id="CHEBI:57841"/>
    </ligand>
</feature>
<feature type="binding site" evidence="9">
    <location>
        <begin position="177"/>
        <end position="178"/>
    </location>
    <ligand>
        <name>2-[(2R,5Z)-2-carboxy-4-methylthiazol-5(2H)-ylidene]ethyl phosphate</name>
        <dbReference type="ChEBI" id="CHEBI:62899"/>
    </ligand>
</feature>
<feature type="binding site" evidence="9">
    <location>
        <position position="62"/>
    </location>
    <ligand>
        <name>Mg(2+)</name>
        <dbReference type="ChEBI" id="CHEBI:18420"/>
    </ligand>
</feature>
<dbReference type="UniPathway" id="UPA00060">
    <property type="reaction ID" value="UER00141"/>
</dbReference>
<keyword evidence="14" id="KW-1185">Reference proteome</keyword>
<dbReference type="AlphaFoldDB" id="A0A6G1X896"/>
<evidence type="ECO:0000259" key="12">
    <source>
        <dbReference type="Pfam" id="PF02581"/>
    </source>
</evidence>
<dbReference type="GO" id="GO:0009229">
    <property type="term" value="P:thiamine diphosphate biosynthetic process"/>
    <property type="evidence" value="ECO:0007669"/>
    <property type="project" value="UniProtKB-UniRule"/>
</dbReference>
<dbReference type="SUPFAM" id="SSF51391">
    <property type="entry name" value="Thiamin phosphate synthase"/>
    <property type="match status" value="1"/>
</dbReference>
<feature type="binding site" evidence="9">
    <location>
        <begin position="26"/>
        <end position="30"/>
    </location>
    <ligand>
        <name>4-amino-2-methyl-5-(diphosphooxymethyl)pyrimidine</name>
        <dbReference type="ChEBI" id="CHEBI:57841"/>
    </ligand>
</feature>
<reference evidence="13 14" key="1">
    <citation type="submission" date="2019-11" db="EMBL/GenBank/DDBJ databases">
        <authorList>
            <person name="Li J."/>
        </authorList>
    </citation>
    <scope>NUCLEOTIDE SEQUENCE [LARGE SCALE GENOMIC DNA]</scope>
    <source>
        <strain evidence="13 14">J4</strain>
    </source>
</reference>
<dbReference type="GO" id="GO:0004789">
    <property type="term" value="F:thiamine-phosphate diphosphorylase activity"/>
    <property type="evidence" value="ECO:0007669"/>
    <property type="project" value="UniProtKB-UniRule"/>
</dbReference>
<evidence type="ECO:0000256" key="11">
    <source>
        <dbReference type="RuleBase" id="RU004253"/>
    </source>
</evidence>
<dbReference type="OrthoDB" id="9812206at2"/>
<keyword evidence="5 9" id="KW-0784">Thiamine biosynthesis</keyword>
<dbReference type="InterPro" id="IPR022998">
    <property type="entry name" value="ThiamineP_synth_TenI"/>
</dbReference>
<proteinExistence type="inferred from homology"/>
<dbReference type="InterPro" id="IPR013785">
    <property type="entry name" value="Aldolase_TIM"/>
</dbReference>
<evidence type="ECO:0000256" key="4">
    <source>
        <dbReference type="ARBA" id="ARBA00022842"/>
    </source>
</evidence>
<dbReference type="InterPro" id="IPR036206">
    <property type="entry name" value="ThiamineP_synth_sf"/>
</dbReference>
<feature type="binding site" evidence="9">
    <location>
        <begin position="125"/>
        <end position="127"/>
    </location>
    <ligand>
        <name>2-[(2R,5Z)-2-carboxy-4-methylthiazol-5(2H)-ylidene]ethyl phosphate</name>
        <dbReference type="ChEBI" id="CHEBI:62899"/>
    </ligand>
</feature>
<comment type="catalytic activity">
    <reaction evidence="8 9 10">
        <text>2-[(2R,5Z)-2-carboxy-4-methylthiazol-5(2H)-ylidene]ethyl phosphate + 4-amino-2-methyl-5-(diphosphooxymethyl)pyrimidine + 2 H(+) = thiamine phosphate + CO2 + diphosphate</text>
        <dbReference type="Rhea" id="RHEA:47844"/>
        <dbReference type="ChEBI" id="CHEBI:15378"/>
        <dbReference type="ChEBI" id="CHEBI:16526"/>
        <dbReference type="ChEBI" id="CHEBI:33019"/>
        <dbReference type="ChEBI" id="CHEBI:37575"/>
        <dbReference type="ChEBI" id="CHEBI:57841"/>
        <dbReference type="ChEBI" id="CHEBI:62899"/>
        <dbReference type="EC" id="2.5.1.3"/>
    </reaction>
</comment>
<comment type="caution">
    <text evidence="13">The sequence shown here is derived from an EMBL/GenBank/DDBJ whole genome shotgun (WGS) entry which is preliminary data.</text>
</comment>
<evidence type="ECO:0000256" key="7">
    <source>
        <dbReference type="ARBA" id="ARBA00047851"/>
    </source>
</evidence>
<feature type="binding site" evidence="9">
    <location>
        <position position="157"/>
    </location>
    <ligand>
        <name>2-[(2R,5Z)-2-carboxy-4-methylthiazol-5(2H)-ylidene]ethyl phosphate</name>
        <dbReference type="ChEBI" id="CHEBI:62899"/>
    </ligand>
</feature>
<dbReference type="InterPro" id="IPR034291">
    <property type="entry name" value="TMP_synthase"/>
</dbReference>
<evidence type="ECO:0000256" key="3">
    <source>
        <dbReference type="ARBA" id="ARBA00022723"/>
    </source>
</evidence>
<dbReference type="GO" id="GO:0000287">
    <property type="term" value="F:magnesium ion binding"/>
    <property type="evidence" value="ECO:0007669"/>
    <property type="project" value="UniProtKB-UniRule"/>
</dbReference>
<feature type="binding site" evidence="9">
    <location>
        <position position="99"/>
    </location>
    <ligand>
        <name>4-amino-2-methyl-5-(diphosphooxymethyl)pyrimidine</name>
        <dbReference type="ChEBI" id="CHEBI:57841"/>
    </ligand>
</feature>
<evidence type="ECO:0000313" key="14">
    <source>
        <dbReference type="Proteomes" id="UP000480185"/>
    </source>
</evidence>
<accession>A0A6G1X896</accession>
<evidence type="ECO:0000256" key="1">
    <source>
        <dbReference type="ARBA" id="ARBA00005165"/>
    </source>
</evidence>
<feature type="domain" description="Thiamine phosphate synthase/TenI" evidence="12">
    <location>
        <begin position="3"/>
        <end position="180"/>
    </location>
</feature>
<sequence>MGSNNCKEDPVQVLEQAIVGGITLFQFREKGEGALQGKNKLDLAKRLQHVCQQAGVPFIVNDDVELALTIDADGVHVGQDDDAAKQVRKQIGDKILGVSTHTLAEAHQAIKDGADYLGLGPIYPTQSKDDAKEVQGVNLIRGFRENHIMTPIVGIGGITADNAADVIQAGANGVSVISAIAGVEDVKQAARDLRHAVLGDKK</sequence>
<feature type="binding site" evidence="9">
    <location>
        <position position="61"/>
    </location>
    <ligand>
        <name>4-amino-2-methyl-5-(diphosphooxymethyl)pyrimidine</name>
        <dbReference type="ChEBI" id="CHEBI:57841"/>
    </ligand>
</feature>
<keyword evidence="2 9" id="KW-0808">Transferase</keyword>
<evidence type="ECO:0000256" key="6">
    <source>
        <dbReference type="ARBA" id="ARBA00047334"/>
    </source>
</evidence>
<comment type="similarity">
    <text evidence="9 10">Belongs to the thiamine-phosphate synthase family.</text>
</comment>
<keyword evidence="4 9" id="KW-0460">Magnesium</keyword>
<protein>
    <recommendedName>
        <fullName evidence="9">Thiamine-phosphate synthase</fullName>
        <shortName evidence="9">TP synthase</shortName>
        <shortName evidence="9">TPS</shortName>
        <ecNumber evidence="9">2.5.1.3</ecNumber>
    </recommendedName>
    <alternativeName>
        <fullName evidence="9">Thiamine-phosphate pyrophosphorylase</fullName>
        <shortName evidence="9">TMP pyrophosphorylase</shortName>
        <shortName evidence="9">TMP-PPase</shortName>
    </alternativeName>
</protein>
<dbReference type="NCBIfam" id="TIGR00693">
    <property type="entry name" value="thiE"/>
    <property type="match status" value="1"/>
</dbReference>
<dbReference type="EMBL" id="WJNH01000007">
    <property type="protein sequence ID" value="MRG87167.1"/>
    <property type="molecule type" value="Genomic_DNA"/>
</dbReference>
<dbReference type="Gene3D" id="3.20.20.70">
    <property type="entry name" value="Aldolase class I"/>
    <property type="match status" value="1"/>
</dbReference>
<evidence type="ECO:0000256" key="5">
    <source>
        <dbReference type="ARBA" id="ARBA00022977"/>
    </source>
</evidence>
<dbReference type="GO" id="GO:0009228">
    <property type="term" value="P:thiamine biosynthetic process"/>
    <property type="evidence" value="ECO:0007669"/>
    <property type="project" value="UniProtKB-KW"/>
</dbReference>
<dbReference type="PANTHER" id="PTHR20857">
    <property type="entry name" value="THIAMINE-PHOSPHATE PYROPHOSPHORYLASE"/>
    <property type="match status" value="1"/>
</dbReference>
<evidence type="ECO:0000256" key="8">
    <source>
        <dbReference type="ARBA" id="ARBA00047883"/>
    </source>
</evidence>
<evidence type="ECO:0000313" key="13">
    <source>
        <dbReference type="EMBL" id="MRG87167.1"/>
    </source>
</evidence>
<dbReference type="HAMAP" id="MF_00097">
    <property type="entry name" value="TMP_synthase"/>
    <property type="match status" value="1"/>
</dbReference>
<dbReference type="FunFam" id="3.20.20.70:FF:000096">
    <property type="entry name" value="Thiamine-phosphate synthase"/>
    <property type="match status" value="1"/>
</dbReference>
<evidence type="ECO:0000256" key="9">
    <source>
        <dbReference type="HAMAP-Rule" id="MF_00097"/>
    </source>
</evidence>
<comment type="pathway">
    <text evidence="1 9 11">Cofactor biosynthesis; thiamine diphosphate biosynthesis; thiamine phosphate from 4-amino-2-methyl-5-diphosphomethylpyrimidine and 4-methyl-5-(2-phosphoethyl)-thiazole: step 1/1.</text>
</comment>
<evidence type="ECO:0000256" key="10">
    <source>
        <dbReference type="RuleBase" id="RU003826"/>
    </source>
</evidence>
<comment type="catalytic activity">
    <reaction evidence="6 9 10">
        <text>4-methyl-5-(2-phosphooxyethyl)-thiazole + 4-amino-2-methyl-5-(diphosphooxymethyl)pyrimidine + H(+) = thiamine phosphate + diphosphate</text>
        <dbReference type="Rhea" id="RHEA:22328"/>
        <dbReference type="ChEBI" id="CHEBI:15378"/>
        <dbReference type="ChEBI" id="CHEBI:33019"/>
        <dbReference type="ChEBI" id="CHEBI:37575"/>
        <dbReference type="ChEBI" id="CHEBI:57841"/>
        <dbReference type="ChEBI" id="CHEBI:58296"/>
        <dbReference type="EC" id="2.5.1.3"/>
    </reaction>
</comment>
<keyword evidence="3 9" id="KW-0479">Metal-binding</keyword>
<dbReference type="GO" id="GO:0005737">
    <property type="term" value="C:cytoplasm"/>
    <property type="evidence" value="ECO:0007669"/>
    <property type="project" value="TreeGrafter"/>
</dbReference>
<name>A0A6G1X896_9BACI</name>
<evidence type="ECO:0000256" key="2">
    <source>
        <dbReference type="ARBA" id="ARBA00022679"/>
    </source>
</evidence>
<comment type="catalytic activity">
    <reaction evidence="7 9 10">
        <text>2-(2-carboxy-4-methylthiazol-5-yl)ethyl phosphate + 4-amino-2-methyl-5-(diphosphooxymethyl)pyrimidine + 2 H(+) = thiamine phosphate + CO2 + diphosphate</text>
        <dbReference type="Rhea" id="RHEA:47848"/>
        <dbReference type="ChEBI" id="CHEBI:15378"/>
        <dbReference type="ChEBI" id="CHEBI:16526"/>
        <dbReference type="ChEBI" id="CHEBI:33019"/>
        <dbReference type="ChEBI" id="CHEBI:37575"/>
        <dbReference type="ChEBI" id="CHEBI:57841"/>
        <dbReference type="ChEBI" id="CHEBI:62890"/>
        <dbReference type="EC" id="2.5.1.3"/>
    </reaction>
</comment>
<dbReference type="CDD" id="cd00564">
    <property type="entry name" value="TMP_TenI"/>
    <property type="match status" value="1"/>
</dbReference>
<organism evidence="13 14">
    <name type="scientific">Salinibacillus xinjiangensis</name>
    <dbReference type="NCBI Taxonomy" id="1229268"/>
    <lineage>
        <taxon>Bacteria</taxon>
        <taxon>Bacillati</taxon>
        <taxon>Bacillota</taxon>
        <taxon>Bacilli</taxon>
        <taxon>Bacillales</taxon>
        <taxon>Bacillaceae</taxon>
        <taxon>Salinibacillus</taxon>
    </lineage>
</organism>
<dbReference type="PANTHER" id="PTHR20857:SF15">
    <property type="entry name" value="THIAMINE-PHOSPHATE SYNTHASE"/>
    <property type="match status" value="1"/>
</dbReference>
<gene>
    <name evidence="9" type="primary">thiE</name>
    <name evidence="13" type="ORF">GH754_12695</name>
</gene>
<comment type="cofactor">
    <cofactor evidence="9">
        <name>Mg(2+)</name>
        <dbReference type="ChEBI" id="CHEBI:18420"/>
    </cofactor>
    <text evidence="9">Binds 1 Mg(2+) ion per subunit.</text>
</comment>
<comment type="function">
    <text evidence="9">Condenses 4-methyl-5-(beta-hydroxyethyl)thiazole monophosphate (THZ-P) and 2-methyl-4-amino-5-hydroxymethyl pyrimidine pyrophosphate (HMP-PP) to form thiamine monophosphate (TMP).</text>
</comment>
<dbReference type="EC" id="2.5.1.3" evidence="9"/>
<dbReference type="Pfam" id="PF02581">
    <property type="entry name" value="TMP-TENI"/>
    <property type="match status" value="1"/>
</dbReference>
<feature type="binding site" evidence="9">
    <location>
        <position position="81"/>
    </location>
    <ligand>
        <name>Mg(2+)</name>
        <dbReference type="ChEBI" id="CHEBI:18420"/>
    </ligand>
</feature>
<dbReference type="Proteomes" id="UP000480185">
    <property type="component" value="Unassembled WGS sequence"/>
</dbReference>